<dbReference type="InterPro" id="IPR009057">
    <property type="entry name" value="Homeodomain-like_sf"/>
</dbReference>
<dbReference type="Gene3D" id="1.10.10.10">
    <property type="entry name" value="Winged helix-like DNA-binding domain superfamily/Winged helix DNA-binding domain"/>
    <property type="match status" value="3"/>
</dbReference>
<dbReference type="EMBL" id="UGGP01000001">
    <property type="protein sequence ID" value="STO07600.1"/>
    <property type="molecule type" value="Genomic_DNA"/>
</dbReference>
<evidence type="ECO:0000256" key="2">
    <source>
        <dbReference type="SAM" id="Coils"/>
    </source>
</evidence>
<dbReference type="InterPro" id="IPR036388">
    <property type="entry name" value="WH-like_DNA-bd_sf"/>
</dbReference>
<evidence type="ECO:0000313" key="5">
    <source>
        <dbReference type="Proteomes" id="UP000254060"/>
    </source>
</evidence>
<comment type="similarity">
    <text evidence="1">Belongs to the IS150/IS1296 orfA family.</text>
</comment>
<evidence type="ECO:0000256" key="1">
    <source>
        <dbReference type="ARBA" id="ARBA00038232"/>
    </source>
</evidence>
<dbReference type="Pfam" id="PF01527">
    <property type="entry name" value="HTH_Tnp_1"/>
    <property type="match status" value="2"/>
</dbReference>
<protein>
    <submittedName>
        <fullName evidence="4">Transposase and inactivated derivatives</fullName>
    </submittedName>
</protein>
<keyword evidence="2" id="KW-0175">Coiled coil</keyword>
<dbReference type="GO" id="GO:0006313">
    <property type="term" value="P:DNA transposition"/>
    <property type="evidence" value="ECO:0007669"/>
    <property type="project" value="InterPro"/>
</dbReference>
<dbReference type="InterPro" id="IPR010921">
    <property type="entry name" value="Trp_repressor/repl_initiator"/>
</dbReference>
<organism evidence="4 5">
    <name type="scientific">Exiguobacterium aurantiacum</name>
    <dbReference type="NCBI Taxonomy" id="33987"/>
    <lineage>
        <taxon>Bacteria</taxon>
        <taxon>Bacillati</taxon>
        <taxon>Bacillota</taxon>
        <taxon>Bacilli</taxon>
        <taxon>Bacillales</taxon>
        <taxon>Bacillales Family XII. Incertae Sedis</taxon>
        <taxon>Exiguobacterium</taxon>
    </lineage>
</organism>
<name>A0A377FS08_9BACL</name>
<proteinExistence type="inferred from homology"/>
<dbReference type="GO" id="GO:0004803">
    <property type="term" value="F:transposase activity"/>
    <property type="evidence" value="ECO:0007669"/>
    <property type="project" value="InterPro"/>
</dbReference>
<gene>
    <name evidence="4" type="ORF">NCTC13163_00950</name>
</gene>
<evidence type="ECO:0000313" key="4">
    <source>
        <dbReference type="EMBL" id="STO07600.1"/>
    </source>
</evidence>
<dbReference type="AlphaFoldDB" id="A0A377FS08"/>
<dbReference type="STRING" id="1397694.GCA_000702585_01464"/>
<dbReference type="GO" id="GO:0043565">
    <property type="term" value="F:sequence-specific DNA binding"/>
    <property type="evidence" value="ECO:0007669"/>
    <property type="project" value="InterPro"/>
</dbReference>
<dbReference type="InterPro" id="IPR002514">
    <property type="entry name" value="Transposase_8"/>
</dbReference>
<dbReference type="Pfam" id="PF13518">
    <property type="entry name" value="HTH_28"/>
    <property type="match status" value="1"/>
</dbReference>
<dbReference type="SUPFAM" id="SSF48295">
    <property type="entry name" value="TrpR-like"/>
    <property type="match status" value="1"/>
</dbReference>
<feature type="coiled-coil region" evidence="2">
    <location>
        <begin position="183"/>
        <end position="217"/>
    </location>
</feature>
<evidence type="ECO:0000259" key="3">
    <source>
        <dbReference type="Pfam" id="PF13518"/>
    </source>
</evidence>
<dbReference type="PANTHER" id="PTHR33795">
    <property type="entry name" value="INSERTION ELEMENT IS150 PROTEIN INSJ"/>
    <property type="match status" value="1"/>
</dbReference>
<dbReference type="PANTHER" id="PTHR33795:SF1">
    <property type="entry name" value="INSERTION ELEMENT IS150 PROTEIN INSJ"/>
    <property type="match status" value="1"/>
</dbReference>
<dbReference type="InterPro" id="IPR055247">
    <property type="entry name" value="InsJ-like_HTH"/>
</dbReference>
<dbReference type="SUPFAM" id="SSF46689">
    <property type="entry name" value="Homeodomain-like"/>
    <property type="match status" value="2"/>
</dbReference>
<dbReference type="InterPro" id="IPR052057">
    <property type="entry name" value="IS150/IS1296_orfA-like"/>
</dbReference>
<accession>A0A377FS08</accession>
<sequence length="224" mass="26899">MARSRHSIEQKLSALRMMEEETYTWKEIEEAHDVSEHTLRVWKVKFETGGIDALKESRTWKLYTKEQKIAAVRDYLDGVTMVEVLSRHQISSRSVLYRWIKKYTSHSELTDSRKGMDRAMTKGRKTTFEERMEIVRYCLDNGRNYQQTAEIFALSYHQVYGWTKKYDADGVHGLEDRRGRTKQEEELTNEEKLERRIQQIERENERLRAENLFLKKLEEIERRG</sequence>
<dbReference type="Proteomes" id="UP000254060">
    <property type="component" value="Unassembled WGS sequence"/>
</dbReference>
<feature type="domain" description="Insertion element IS150 protein InsJ-like helix-turn-helix" evidence="3">
    <location>
        <begin position="130"/>
        <end position="180"/>
    </location>
</feature>
<reference evidence="4 5" key="1">
    <citation type="submission" date="2018-06" db="EMBL/GenBank/DDBJ databases">
        <authorList>
            <consortium name="Pathogen Informatics"/>
            <person name="Doyle S."/>
        </authorList>
    </citation>
    <scope>NUCLEOTIDE SEQUENCE [LARGE SCALE GENOMIC DNA]</scope>
    <source>
        <strain evidence="4 5">NCTC13163</strain>
    </source>
</reference>